<evidence type="ECO:0000256" key="4">
    <source>
        <dbReference type="ARBA" id="ARBA00022840"/>
    </source>
</evidence>
<dbReference type="PANTHER" id="PTHR43859">
    <property type="entry name" value="ACYL-ACTIVATING ENZYME"/>
    <property type="match status" value="1"/>
</dbReference>
<keyword evidence="3" id="KW-0547">Nucleotide-binding</keyword>
<dbReference type="PANTHER" id="PTHR43859:SF7">
    <property type="entry name" value="ACETATE_BUTYRATE--COA LIGASE AAE7, PEROXISOMAL"/>
    <property type="match status" value="1"/>
</dbReference>
<sequence>MQSIPNLLSLLHLFHLKLNEVRQLCTQHSIPCEDHFEIPIAGAVLNTINISLNQSVVSFLLTHSLAVAVIVDQESFSLAEEALKIWSKKNEGFKPPILIVIGGENCQPKALKMLWPKEPLSVRKFLRVVTLNLTELSLCFVAMAGAILRLLQLFVGQTFVFGR</sequence>
<protein>
    <submittedName>
        <fullName evidence="5">Uncharacterized protein</fullName>
    </submittedName>
</protein>
<organism evidence="5 6">
    <name type="scientific">Canavalia gladiata</name>
    <name type="common">Sword bean</name>
    <name type="synonym">Dolichos gladiatus</name>
    <dbReference type="NCBI Taxonomy" id="3824"/>
    <lineage>
        <taxon>Eukaryota</taxon>
        <taxon>Viridiplantae</taxon>
        <taxon>Streptophyta</taxon>
        <taxon>Embryophyta</taxon>
        <taxon>Tracheophyta</taxon>
        <taxon>Spermatophyta</taxon>
        <taxon>Magnoliopsida</taxon>
        <taxon>eudicotyledons</taxon>
        <taxon>Gunneridae</taxon>
        <taxon>Pentapetalae</taxon>
        <taxon>rosids</taxon>
        <taxon>fabids</taxon>
        <taxon>Fabales</taxon>
        <taxon>Fabaceae</taxon>
        <taxon>Papilionoideae</taxon>
        <taxon>50 kb inversion clade</taxon>
        <taxon>NPAAA clade</taxon>
        <taxon>indigoferoid/millettioid clade</taxon>
        <taxon>Phaseoleae</taxon>
        <taxon>Canavalia</taxon>
    </lineage>
</organism>
<keyword evidence="4" id="KW-0067">ATP-binding</keyword>
<dbReference type="GO" id="GO:0005524">
    <property type="term" value="F:ATP binding"/>
    <property type="evidence" value="ECO:0007669"/>
    <property type="project" value="UniProtKB-KW"/>
</dbReference>
<gene>
    <name evidence="5" type="ORF">VNO77_03438</name>
</gene>
<accession>A0AAN9R6U4</accession>
<comment type="similarity">
    <text evidence="1">Belongs to the ATP-dependent AMP-binding enzyme family.</text>
</comment>
<evidence type="ECO:0000313" key="5">
    <source>
        <dbReference type="EMBL" id="KAK7361382.1"/>
    </source>
</evidence>
<evidence type="ECO:0000256" key="2">
    <source>
        <dbReference type="ARBA" id="ARBA00022598"/>
    </source>
</evidence>
<name>A0AAN9R6U4_CANGL</name>
<proteinExistence type="inferred from homology"/>
<reference evidence="5 6" key="1">
    <citation type="submission" date="2024-01" db="EMBL/GenBank/DDBJ databases">
        <title>The genomes of 5 underutilized Papilionoideae crops provide insights into root nodulation and disease resistanc.</title>
        <authorList>
            <person name="Jiang F."/>
        </authorList>
    </citation>
    <scope>NUCLEOTIDE SEQUENCE [LARGE SCALE GENOMIC DNA]</scope>
    <source>
        <strain evidence="5">LVBAO_FW01</strain>
        <tissue evidence="5">Leaves</tissue>
    </source>
</reference>
<keyword evidence="2" id="KW-0436">Ligase</keyword>
<comment type="caution">
    <text evidence="5">The sequence shown here is derived from an EMBL/GenBank/DDBJ whole genome shotgun (WGS) entry which is preliminary data.</text>
</comment>
<keyword evidence="6" id="KW-1185">Reference proteome</keyword>
<evidence type="ECO:0000313" key="6">
    <source>
        <dbReference type="Proteomes" id="UP001367508"/>
    </source>
</evidence>
<evidence type="ECO:0000256" key="3">
    <source>
        <dbReference type="ARBA" id="ARBA00022741"/>
    </source>
</evidence>
<dbReference type="AlphaFoldDB" id="A0AAN9R6U4"/>
<dbReference type="GO" id="GO:0016874">
    <property type="term" value="F:ligase activity"/>
    <property type="evidence" value="ECO:0007669"/>
    <property type="project" value="UniProtKB-KW"/>
</dbReference>
<evidence type="ECO:0000256" key="1">
    <source>
        <dbReference type="ARBA" id="ARBA00006432"/>
    </source>
</evidence>
<dbReference type="Proteomes" id="UP001367508">
    <property type="component" value="Unassembled WGS sequence"/>
</dbReference>
<dbReference type="EMBL" id="JAYMYQ010000001">
    <property type="protein sequence ID" value="KAK7361382.1"/>
    <property type="molecule type" value="Genomic_DNA"/>
</dbReference>